<proteinExistence type="predicted"/>
<sequence length="220" mass="23976">MIIKKKLLYVGLAGWMLLSGITLVGCRKNGMILETTEQNTGSQNDTAYAEDAVVGSVTERNQEDTEAIKDTGVCVFVCGAVKQEGVYELPIGARINDALLAAGGFAENAAEQVVNLADFIEDGQRIYFPTEEEVQEQPERWQDPETETNGQTMEAGVVNINTAGKEELMSLSGIGEAKAENIITYRETQGAFEKTEDIMNVNGIGENLFQKIKNDICVGR</sequence>
<dbReference type="GO" id="GO:0003677">
    <property type="term" value="F:DNA binding"/>
    <property type="evidence" value="ECO:0007669"/>
    <property type="project" value="InterPro"/>
</dbReference>
<dbReference type="SUPFAM" id="SSF47781">
    <property type="entry name" value="RuvA domain 2-like"/>
    <property type="match status" value="1"/>
</dbReference>
<reference evidence="2 3" key="1">
    <citation type="submission" date="2020-08" db="EMBL/GenBank/DDBJ databases">
        <title>Genome public.</title>
        <authorList>
            <person name="Liu C."/>
            <person name="Sun Q."/>
        </authorList>
    </citation>
    <scope>NUCLEOTIDE SEQUENCE [LARGE SCALE GENOMIC DNA]</scope>
    <source>
        <strain evidence="2 3">NSJ-10</strain>
    </source>
</reference>
<feature type="domain" description="Helix-hairpin-helix DNA-binding motif class 1" evidence="1">
    <location>
        <begin position="166"/>
        <end position="185"/>
    </location>
</feature>
<dbReference type="GO" id="GO:0006281">
    <property type="term" value="P:DNA repair"/>
    <property type="evidence" value="ECO:0007669"/>
    <property type="project" value="InterPro"/>
</dbReference>
<dbReference type="SMART" id="SM00278">
    <property type="entry name" value="HhH1"/>
    <property type="match status" value="2"/>
</dbReference>
<dbReference type="EMBL" id="JACOOX010000006">
    <property type="protein sequence ID" value="MBC5663456.1"/>
    <property type="molecule type" value="Genomic_DNA"/>
</dbReference>
<keyword evidence="3" id="KW-1185">Reference proteome</keyword>
<dbReference type="InterPro" id="IPR010994">
    <property type="entry name" value="RuvA_2-like"/>
</dbReference>
<dbReference type="InterPro" id="IPR019554">
    <property type="entry name" value="Soluble_ligand-bd"/>
</dbReference>
<name>A0A8I0AMZ2_9FIRM</name>
<dbReference type="Pfam" id="PF10531">
    <property type="entry name" value="SLBB"/>
    <property type="match status" value="1"/>
</dbReference>
<dbReference type="InterPro" id="IPR004509">
    <property type="entry name" value="Competence_ComEA_HhH"/>
</dbReference>
<comment type="caution">
    <text evidence="2">The sequence shown here is derived from an EMBL/GenBank/DDBJ whole genome shotgun (WGS) entry which is preliminary data.</text>
</comment>
<dbReference type="NCBIfam" id="TIGR00426">
    <property type="entry name" value="competence protein ComEA helix-hairpin-helix repeat region"/>
    <property type="match status" value="1"/>
</dbReference>
<dbReference type="GO" id="GO:0015627">
    <property type="term" value="C:type II protein secretion system complex"/>
    <property type="evidence" value="ECO:0007669"/>
    <property type="project" value="TreeGrafter"/>
</dbReference>
<organism evidence="2 3">
    <name type="scientific">Coprococcus hominis</name>
    <name type="common">ex Liu et al. 2022</name>
    <dbReference type="NCBI Taxonomy" id="2763039"/>
    <lineage>
        <taxon>Bacteria</taxon>
        <taxon>Bacillati</taxon>
        <taxon>Bacillota</taxon>
        <taxon>Clostridia</taxon>
        <taxon>Lachnospirales</taxon>
        <taxon>Lachnospiraceae</taxon>
        <taxon>Coprococcus</taxon>
    </lineage>
</organism>
<evidence type="ECO:0000259" key="1">
    <source>
        <dbReference type="SMART" id="SM00278"/>
    </source>
</evidence>
<dbReference type="InterPro" id="IPR051675">
    <property type="entry name" value="Endo/Exo/Phosphatase_dom_1"/>
</dbReference>
<gene>
    <name evidence="2" type="ORF">H8S09_11340</name>
</gene>
<dbReference type="PANTHER" id="PTHR21180">
    <property type="entry name" value="ENDONUCLEASE/EXONUCLEASE/PHOSPHATASE FAMILY DOMAIN-CONTAINING PROTEIN 1"/>
    <property type="match status" value="1"/>
</dbReference>
<dbReference type="Gene3D" id="3.10.560.10">
    <property type="entry name" value="Outer membrane lipoprotein wza domain like"/>
    <property type="match status" value="1"/>
</dbReference>
<dbReference type="AlphaFoldDB" id="A0A8I0AMZ2"/>
<feature type="domain" description="Helix-hairpin-helix DNA-binding motif class 1" evidence="1">
    <location>
        <begin position="196"/>
        <end position="215"/>
    </location>
</feature>
<dbReference type="Proteomes" id="UP000615234">
    <property type="component" value="Unassembled WGS sequence"/>
</dbReference>
<evidence type="ECO:0000313" key="2">
    <source>
        <dbReference type="EMBL" id="MBC5663456.1"/>
    </source>
</evidence>
<dbReference type="GO" id="GO:0015628">
    <property type="term" value="P:protein secretion by the type II secretion system"/>
    <property type="evidence" value="ECO:0007669"/>
    <property type="project" value="TreeGrafter"/>
</dbReference>
<dbReference type="InterPro" id="IPR003583">
    <property type="entry name" value="Hlx-hairpin-Hlx_DNA-bd_motif"/>
</dbReference>
<dbReference type="Gene3D" id="1.10.150.310">
    <property type="entry name" value="Tex RuvX-like domain-like"/>
    <property type="match status" value="1"/>
</dbReference>
<dbReference type="Pfam" id="PF12836">
    <property type="entry name" value="HHH_3"/>
    <property type="match status" value="1"/>
</dbReference>
<dbReference type="PROSITE" id="PS51257">
    <property type="entry name" value="PROKAR_LIPOPROTEIN"/>
    <property type="match status" value="1"/>
</dbReference>
<accession>A0A8I0AMZ2</accession>
<protein>
    <submittedName>
        <fullName evidence="2">Helix-hairpin-helix domain-containing protein</fullName>
    </submittedName>
</protein>
<dbReference type="PANTHER" id="PTHR21180:SF32">
    <property type="entry name" value="ENDONUCLEASE_EXONUCLEASE_PHOSPHATASE FAMILY DOMAIN-CONTAINING PROTEIN 1"/>
    <property type="match status" value="1"/>
</dbReference>
<dbReference type="RefSeq" id="WP_186847881.1">
    <property type="nucleotide sequence ID" value="NZ_JACOOX010000006.1"/>
</dbReference>
<evidence type="ECO:0000313" key="3">
    <source>
        <dbReference type="Proteomes" id="UP000615234"/>
    </source>
</evidence>